<dbReference type="InterPro" id="IPR036097">
    <property type="entry name" value="HisK_dim/P_sf"/>
</dbReference>
<dbReference type="Pfam" id="PF02518">
    <property type="entry name" value="HATPase_c"/>
    <property type="match status" value="1"/>
</dbReference>
<feature type="domain" description="HAMP" evidence="14">
    <location>
        <begin position="2072"/>
        <end position="2124"/>
    </location>
</feature>
<feature type="domain" description="HAMP" evidence="14">
    <location>
        <begin position="508"/>
        <end position="560"/>
    </location>
</feature>
<dbReference type="FunFam" id="1.20.120.1530:FF:000002">
    <property type="entry name" value="Two-component osmosensing histidine kinase"/>
    <property type="match status" value="9"/>
</dbReference>
<keyword evidence="16" id="KW-1185">Reference proteome</keyword>
<dbReference type="InterPro" id="IPR001789">
    <property type="entry name" value="Sig_transdc_resp-reg_receiver"/>
</dbReference>
<feature type="modified residue" description="4-aspartylphosphate" evidence="10">
    <location>
        <position position="2843"/>
    </location>
</feature>
<proteinExistence type="predicted"/>
<dbReference type="CDD" id="cd00082">
    <property type="entry name" value="HisKA"/>
    <property type="match status" value="1"/>
</dbReference>
<feature type="domain" description="HAMP" evidence="14">
    <location>
        <begin position="2256"/>
        <end position="2308"/>
    </location>
</feature>
<dbReference type="Gene3D" id="3.40.50.2300">
    <property type="match status" value="1"/>
</dbReference>
<feature type="domain" description="HAMP" evidence="14">
    <location>
        <begin position="968"/>
        <end position="1020"/>
    </location>
</feature>
<dbReference type="PROSITE" id="PS50109">
    <property type="entry name" value="HIS_KIN"/>
    <property type="match status" value="1"/>
</dbReference>
<keyword evidence="9" id="KW-0902">Two-component regulatory system</keyword>
<dbReference type="PRINTS" id="PR00344">
    <property type="entry name" value="BCTRLSENSOR"/>
</dbReference>
<feature type="domain" description="HAMP" evidence="14">
    <location>
        <begin position="1704"/>
        <end position="1756"/>
    </location>
</feature>
<dbReference type="InterPro" id="IPR036890">
    <property type="entry name" value="HATPase_C_sf"/>
</dbReference>
<dbReference type="Gene3D" id="1.10.287.950">
    <property type="entry name" value="Methyl-accepting chemotaxis protein"/>
    <property type="match status" value="1"/>
</dbReference>
<evidence type="ECO:0000313" key="16">
    <source>
        <dbReference type="Proteomes" id="UP001151582"/>
    </source>
</evidence>
<keyword evidence="6" id="KW-0547">Nucleotide-binding</keyword>
<dbReference type="CDD" id="cd06225">
    <property type="entry name" value="HAMP"/>
    <property type="match status" value="20"/>
</dbReference>
<reference evidence="15" key="1">
    <citation type="submission" date="2022-07" db="EMBL/GenBank/DDBJ databases">
        <title>Phylogenomic reconstructions and comparative analyses of Kickxellomycotina fungi.</title>
        <authorList>
            <person name="Reynolds N.K."/>
            <person name="Stajich J.E."/>
            <person name="Barry K."/>
            <person name="Grigoriev I.V."/>
            <person name="Crous P."/>
            <person name="Smith M.E."/>
        </authorList>
    </citation>
    <scope>NUCLEOTIDE SEQUENCE</scope>
    <source>
        <strain evidence="15">RSA 567</strain>
    </source>
</reference>
<dbReference type="Gene3D" id="3.30.565.10">
    <property type="entry name" value="Histidine kinase-like ATPase, C-terminal domain"/>
    <property type="match status" value="1"/>
</dbReference>
<organism evidence="15 16">
    <name type="scientific">Dimargaris verticillata</name>
    <dbReference type="NCBI Taxonomy" id="2761393"/>
    <lineage>
        <taxon>Eukaryota</taxon>
        <taxon>Fungi</taxon>
        <taxon>Fungi incertae sedis</taxon>
        <taxon>Zoopagomycota</taxon>
        <taxon>Kickxellomycotina</taxon>
        <taxon>Dimargaritomycetes</taxon>
        <taxon>Dimargaritales</taxon>
        <taxon>Dimargaritaceae</taxon>
        <taxon>Dimargaris</taxon>
    </lineage>
</organism>
<evidence type="ECO:0000256" key="9">
    <source>
        <dbReference type="ARBA" id="ARBA00023012"/>
    </source>
</evidence>
<dbReference type="SMART" id="SM00304">
    <property type="entry name" value="HAMP"/>
    <property type="match status" value="23"/>
</dbReference>
<feature type="domain" description="HAMP" evidence="14">
    <location>
        <begin position="1244"/>
        <end position="1296"/>
    </location>
</feature>
<dbReference type="Proteomes" id="UP001151582">
    <property type="component" value="Unassembled WGS sequence"/>
</dbReference>
<dbReference type="PROSITE" id="PS50885">
    <property type="entry name" value="HAMP"/>
    <property type="match status" value="22"/>
</dbReference>
<feature type="domain" description="HAMP" evidence="14">
    <location>
        <begin position="1152"/>
        <end position="1204"/>
    </location>
</feature>
<dbReference type="InterPro" id="IPR005467">
    <property type="entry name" value="His_kinase_dom"/>
</dbReference>
<dbReference type="InterPro" id="IPR011006">
    <property type="entry name" value="CheY-like_superfamily"/>
</dbReference>
<feature type="domain" description="HAMP" evidence="14">
    <location>
        <begin position="1428"/>
        <end position="1480"/>
    </location>
</feature>
<feature type="domain" description="HAMP" evidence="14">
    <location>
        <begin position="1796"/>
        <end position="1848"/>
    </location>
</feature>
<dbReference type="InterPro" id="IPR003661">
    <property type="entry name" value="HisK_dim/P_dom"/>
</dbReference>
<keyword evidence="3 10" id="KW-0597">Phosphoprotein</keyword>
<accession>A0A9W8B6E5</accession>
<dbReference type="GO" id="GO:0016020">
    <property type="term" value="C:membrane"/>
    <property type="evidence" value="ECO:0007669"/>
    <property type="project" value="InterPro"/>
</dbReference>
<evidence type="ECO:0000256" key="5">
    <source>
        <dbReference type="ARBA" id="ARBA00022737"/>
    </source>
</evidence>
<feature type="domain" description="HAMP" evidence="14">
    <location>
        <begin position="876"/>
        <end position="928"/>
    </location>
</feature>
<evidence type="ECO:0000256" key="6">
    <source>
        <dbReference type="ARBA" id="ARBA00022741"/>
    </source>
</evidence>
<dbReference type="InterPro" id="IPR003660">
    <property type="entry name" value="HAMP_dom"/>
</dbReference>
<dbReference type="PANTHER" id="PTHR45339:SF1">
    <property type="entry name" value="HYBRID SIGNAL TRANSDUCTION HISTIDINE KINASE J"/>
    <property type="match status" value="1"/>
</dbReference>
<dbReference type="Gene3D" id="1.10.287.130">
    <property type="match status" value="1"/>
</dbReference>
<evidence type="ECO:0000256" key="7">
    <source>
        <dbReference type="ARBA" id="ARBA00022777"/>
    </source>
</evidence>
<name>A0A9W8B6E5_9FUNG</name>
<keyword evidence="4 15" id="KW-0808">Transferase</keyword>
<comment type="caution">
    <text evidence="15">The sequence shown here is derived from an EMBL/GenBank/DDBJ whole genome shotgun (WGS) entry which is preliminary data.</text>
</comment>
<dbReference type="Pfam" id="PF00512">
    <property type="entry name" value="HisKA"/>
    <property type="match status" value="1"/>
</dbReference>
<dbReference type="EMBL" id="JANBQB010000016">
    <property type="protein sequence ID" value="KAJ1984558.1"/>
    <property type="molecule type" value="Genomic_DNA"/>
</dbReference>
<dbReference type="Pfam" id="PF00072">
    <property type="entry name" value="Response_reg"/>
    <property type="match status" value="1"/>
</dbReference>
<feature type="domain" description="HAMP" evidence="14">
    <location>
        <begin position="1060"/>
        <end position="1112"/>
    </location>
</feature>
<feature type="domain" description="Response regulatory" evidence="13">
    <location>
        <begin position="2794"/>
        <end position="2913"/>
    </location>
</feature>
<feature type="domain" description="HAMP" evidence="14">
    <location>
        <begin position="600"/>
        <end position="652"/>
    </location>
</feature>
<feature type="domain" description="HAMP" evidence="14">
    <location>
        <begin position="1888"/>
        <end position="1940"/>
    </location>
</feature>
<feature type="domain" description="HAMP" evidence="14">
    <location>
        <begin position="1336"/>
        <end position="1388"/>
    </location>
</feature>
<evidence type="ECO:0000259" key="13">
    <source>
        <dbReference type="PROSITE" id="PS50110"/>
    </source>
</evidence>
<dbReference type="InterPro" id="IPR004358">
    <property type="entry name" value="Sig_transdc_His_kin-like_C"/>
</dbReference>
<evidence type="ECO:0000256" key="11">
    <source>
        <dbReference type="SAM" id="MobiDB-lite"/>
    </source>
</evidence>
<evidence type="ECO:0000313" key="15">
    <source>
        <dbReference type="EMBL" id="KAJ1984558.1"/>
    </source>
</evidence>
<dbReference type="SUPFAM" id="SSF52172">
    <property type="entry name" value="CheY-like"/>
    <property type="match status" value="1"/>
</dbReference>
<dbReference type="OrthoDB" id="10266508at2759"/>
<keyword evidence="5" id="KW-0677">Repeat</keyword>
<sequence>MAGFIDHIDSVLSRFEAGDYDSSLDQPCPDTAFTPVTERIDRSLKHILDRQRELLQELDQYKQAQAVPADSTTATANHVSLPHQHTPGYSRAGSDRGSYASAQSSPYEGSFYTPVEESTGSWLSTGTAEPYPTVAFCTNCFQQCFDLVTAARRGDFTGRVQCACTSHNAMVAGFIAALTALLTHTDQTMRSCTQTMQQLVLPELVTDPAEDNAMYQPNRFQELTDATEVAVQSHNYQCKQVTRLCRAMTAGDLSQRFESKATGQPAIMGCAINALVDHLQTFSSDMTNVTLKVGMEGVLGATIDQQGFQGMWKDIIDDVNTMVDNLTSQVRDISLVCRSVAEGDLSRKVTINIKGEMGTTKEQFNQMVDSLRQFVSEIRSLTHDVGTEGKLGVTAKVHNVQGIWRVLTDDVNTMATNLTDQIRDIARVCREVARGNLNEKIQVTARGELDEMKTTINTMVDQLSTFAAEVSRVAHDVGTRGVLGGQARVQGVDGTWKQLTDNVNGMAQNLTDQVRDIAHVCRLIAEGDLTQLVKANSSGEVLELKNTINQMIQQLQTFAAEVSRVAYDVGTRGVLGGQAEVPGVAGTWKRLTDNVNGMAQNLTDQVRDIANVCRAIAEGDMTQFVQVNSSGEVLELKDTINQMVSQLSIFASEVTRVAREVGTQGTLGGQAMVPGVSGTWKDLTDNVNFMVRNLTGQVRDISRVCKAVAQGDLEQQISVSVNGELDVIKVTINTMVRQLQTFASEVSRVAHDVGTRGVLGGQAEVPGVDGTWKQLTDNVNGMAQNLTVQVRDISNVCQAVVKGDLSQLVDVNSSGEILELKNTINQMIHQLQTFANEVTRVAYEVGTNGILGGKAEVDGVGGIWKELTDSVNDMSASITSQVRGIGQVCKAVASGDLTKKIEVHASGELAEMKTTINTMVDQLSLFASEVTRVAHEVGTCGVLGGQAEVQGVAGTWKDLTDNVNGMAQNLTDQVRDIANVCRAIASGDLTQYVEVNSSGEVLELKNTINQMVQQLQTFAAEVSRVAYEVGTEGILGGQAEVPEVAGTWKDLTDNVNGMAQNLTDQVRDIAQVCRAVASGDLTQLVKANSSGEVLDLKNTINQMIQQLQTFADEVTRVAYEVGTEGNLGGQAVVPGVGGTWKDLTDNVNLMARNLTDQVRDISRVCKAVAQGDLEQQINVTVGGELDVLKVTINTMVGQLQTFASEVSRVAHDVGTRGVLGGQAEVPGVDGTWKQLTDNVNGMAQNLTVQVRDISNVCQAVVKGDLSQLVDVNSSGEILELKNTINQMIHQLQTFANEVTRVAYEVGTNGILGGKAEVDGVGGIWKELTDSVNDMSASITSQVRGIGQVCKAVASGDLTKKIEVHASGELAEMKTTINTMVDQLSLFASEVTRVAHEVGTRGVLGGQAHVQGVDGTWKQLTDNVNGMAQNLTDQVRDIAHVCRAIAEGDLTQYVEVNSSGEVLELKNTINQMVQQLQTFAAEVSRVAYEVGTEGILGGQAEVPEVAGTWKDLTDNVNGMAQNLTDQVRDIANVCRAIAEGDLSKFVKVNSSGEVLELKNTINQMIQQLQTFAAEVSRVAYDVGTRGVLGGQAEVPGVDGTWKDLTDNVNGMAQNLTDQVRDIAQVCRAVASGDLTQLVKVNSSGEVLALKNTINQMIQQLQTFAAEVSRVAYDVGTRGVLGGQAEVPGVDGTWKDLTDNVNGMANNLTDQVRDIANVCKAVAAGDLSRSVNVNSSGEIFELKETINQMVSQLSIFASEVTRVAREVGTEGILGGQAQVLSVGGIWKDLTDNVNVMARNLTDQVRDIADVCKAVARGNLESVVTVEVEGEMLDLKDTINGMVSQLRTFGQEVSKVALEVGIKGVLGGQAEVVGVDGTWKDLTDNVNTMASNLTNQVRAISKVTKAVAEGDMTKKVEIDARGEISELKDTVNSMVDQLNRFAYEVTRVAREVGTEGILGGQAEVEGVDGIWKDLTDNVNKMASNLTKQVRDISNVCRAVANGDLTGEVTVEVQGELLELKDTINKMVNQLRIIGSEVARVAREVGTQGRLGGQAKVTGVEGVWRDLTNNVNGMARNLTNQIRDIAAVCKAVAQGEMTKVVTADVQGEMLEIKDTINNMVVQLQMFAWEVSRVAREVGTEGKLGGQAHVDGVDGTWKDLTDNVNMMANNLTVQVRDIANVCKAVANGDLSKFVKVNSSGEILELKETINVMVVQLSTFAAEVTRVARDVGTEGILGGQAEVPGVAGTWKDLTDNVNLMASNLTEQVRDISQVCRAVADGDLKEEVTVSVKGELLDLKKTINKMVVQLSKFASEVSYVARRVGIEGKLGVLAQVDDVKGVWEELTNNVNTMAGNLTAQLRAFSNITSSGSGTLKTELITIQASGEMNDLKSKINEMAQSLQDSFNRNKAAKETAELANRAKTEFLANMSHEIRTPMSGIIGLTEATLELDLTQEMRTNLGNVNSLAKSLLAVIDDILDLSKIEAGRMSLNPTEISIRNSVYGILRTLVSKVKEKNLHLFYKFDKRIPDFVMSDQTRLRQIITNLIGNAIKFTDRGHITLRAKLLARKKNCASLEFQVQDTGIGIKKEKQDVIFESFSQADGSTTRKYGGTGLGLSISRQLVEMLGGKLWVKSIYGEGSRFFFTIQVPICTEDMFDRNKFLIHQELPILIIDDTTDAAILKIKEYIEALNLKVVLASDVNEIATKGQGGKPSWDYGAIVTSSFVAVDRIRQKLESLRFVPIVYYQRQPGTLDIATLRDNGINSYFDEYSHQSTVGNAILPALETNPKPHDSSQLAMRSLDILLVEDNHINRRIAERILRKWKHRVVMVENGALAVEAVTKYDYDIVLMDVQMPVMGGFEATERIRRWETEQNRPRTPIIALTAHAMMGDRQRCIDHQMDEYVTKPISADGLYAAICKFIPPTLDVRRSLR</sequence>
<feature type="domain" description="HAMP" evidence="14">
    <location>
        <begin position="692"/>
        <end position="744"/>
    </location>
</feature>
<feature type="domain" description="HAMP" evidence="14">
    <location>
        <begin position="1980"/>
        <end position="2032"/>
    </location>
</feature>
<feature type="domain" description="HAMP" evidence="14">
    <location>
        <begin position="2164"/>
        <end position="2216"/>
    </location>
</feature>
<dbReference type="FunFam" id="1.10.287.130:FF:000002">
    <property type="entry name" value="Two-component osmosensing histidine kinase"/>
    <property type="match status" value="1"/>
</dbReference>
<dbReference type="Gene3D" id="1.20.120.1530">
    <property type="match status" value="14"/>
</dbReference>
<feature type="domain" description="HAMP" evidence="14">
    <location>
        <begin position="416"/>
        <end position="468"/>
    </location>
</feature>
<dbReference type="SUPFAM" id="SSF47384">
    <property type="entry name" value="Homodimeric domain of signal transducing histidine kinase"/>
    <property type="match status" value="1"/>
</dbReference>
<evidence type="ECO:0000256" key="1">
    <source>
        <dbReference type="ARBA" id="ARBA00000085"/>
    </source>
</evidence>
<evidence type="ECO:0000256" key="4">
    <source>
        <dbReference type="ARBA" id="ARBA00022679"/>
    </source>
</evidence>
<dbReference type="SMART" id="SM00448">
    <property type="entry name" value="REC"/>
    <property type="match status" value="1"/>
</dbReference>
<feature type="domain" description="Histidine kinase" evidence="12">
    <location>
        <begin position="2422"/>
        <end position="2643"/>
    </location>
</feature>
<dbReference type="CDD" id="cd16922">
    <property type="entry name" value="HATPase_EvgS-ArcB-TorS-like"/>
    <property type="match status" value="1"/>
</dbReference>
<dbReference type="EC" id="2.7.13.3" evidence="2"/>
<dbReference type="GO" id="GO:0071474">
    <property type="term" value="P:cellular hyperosmotic response"/>
    <property type="evidence" value="ECO:0007669"/>
    <property type="project" value="TreeGrafter"/>
</dbReference>
<evidence type="ECO:0000256" key="3">
    <source>
        <dbReference type="ARBA" id="ARBA00022553"/>
    </source>
</evidence>
<dbReference type="SUPFAM" id="SSF55874">
    <property type="entry name" value="ATPase domain of HSP90 chaperone/DNA topoisomerase II/histidine kinase"/>
    <property type="match status" value="1"/>
</dbReference>
<feature type="domain" description="HAMP" evidence="14">
    <location>
        <begin position="1612"/>
        <end position="1664"/>
    </location>
</feature>
<evidence type="ECO:0000256" key="2">
    <source>
        <dbReference type="ARBA" id="ARBA00012438"/>
    </source>
</evidence>
<evidence type="ECO:0000259" key="14">
    <source>
        <dbReference type="PROSITE" id="PS50885"/>
    </source>
</evidence>
<dbReference type="InterPro" id="IPR003594">
    <property type="entry name" value="HATPase_dom"/>
</dbReference>
<dbReference type="Pfam" id="PF18947">
    <property type="entry name" value="HAMP_2"/>
    <property type="match status" value="4"/>
</dbReference>
<evidence type="ECO:0000256" key="8">
    <source>
        <dbReference type="ARBA" id="ARBA00022840"/>
    </source>
</evidence>
<feature type="domain" description="HAMP" evidence="14">
    <location>
        <begin position="324"/>
        <end position="376"/>
    </location>
</feature>
<protein>
    <recommendedName>
        <fullName evidence="2">histidine kinase</fullName>
        <ecNumber evidence="2">2.7.13.3</ecNumber>
    </recommendedName>
</protein>
<dbReference type="CDD" id="cd17546">
    <property type="entry name" value="REC_hyHK_CKI1_RcsC-like"/>
    <property type="match status" value="1"/>
</dbReference>
<dbReference type="Pfam" id="PF00672">
    <property type="entry name" value="HAMP"/>
    <property type="match status" value="18"/>
</dbReference>
<dbReference type="PROSITE" id="PS50110">
    <property type="entry name" value="RESPONSE_REGULATORY"/>
    <property type="match status" value="1"/>
</dbReference>
<feature type="region of interest" description="Disordered" evidence="11">
    <location>
        <begin position="65"/>
        <end position="106"/>
    </location>
</feature>
<evidence type="ECO:0000256" key="10">
    <source>
        <dbReference type="PROSITE-ProRule" id="PRU00169"/>
    </source>
</evidence>
<keyword evidence="7 15" id="KW-0418">Kinase</keyword>
<dbReference type="GO" id="GO:0005524">
    <property type="term" value="F:ATP binding"/>
    <property type="evidence" value="ECO:0007669"/>
    <property type="project" value="UniProtKB-KW"/>
</dbReference>
<dbReference type="SMART" id="SM00388">
    <property type="entry name" value="HisKA"/>
    <property type="match status" value="1"/>
</dbReference>
<comment type="catalytic activity">
    <reaction evidence="1">
        <text>ATP + protein L-histidine = ADP + protein N-phospho-L-histidine.</text>
        <dbReference type="EC" id="2.7.13.3"/>
    </reaction>
</comment>
<dbReference type="FunFam" id="3.30.565.10:FF:000010">
    <property type="entry name" value="Sensor histidine kinase RcsC"/>
    <property type="match status" value="1"/>
</dbReference>
<evidence type="ECO:0000259" key="12">
    <source>
        <dbReference type="PROSITE" id="PS50109"/>
    </source>
</evidence>
<dbReference type="SMART" id="SM00387">
    <property type="entry name" value="HATPase_c"/>
    <property type="match status" value="1"/>
</dbReference>
<dbReference type="SUPFAM" id="SSF58104">
    <property type="entry name" value="Methyl-accepting chemotaxis protein (MCP) signaling domain"/>
    <property type="match status" value="11"/>
</dbReference>
<dbReference type="GO" id="GO:0000155">
    <property type="term" value="F:phosphorelay sensor kinase activity"/>
    <property type="evidence" value="ECO:0007669"/>
    <property type="project" value="InterPro"/>
</dbReference>
<dbReference type="PANTHER" id="PTHR45339">
    <property type="entry name" value="HYBRID SIGNAL TRANSDUCTION HISTIDINE KINASE J"/>
    <property type="match status" value="1"/>
</dbReference>
<feature type="domain" description="HAMP" evidence="14">
    <location>
        <begin position="784"/>
        <end position="836"/>
    </location>
</feature>
<keyword evidence="8" id="KW-0067">ATP-binding</keyword>
<gene>
    <name evidence="15" type="primary">NIK1</name>
    <name evidence="15" type="ORF">H4R34_000593</name>
</gene>
<feature type="domain" description="HAMP" evidence="14">
    <location>
        <begin position="1520"/>
        <end position="1572"/>
    </location>
</feature>